<dbReference type="NCBIfam" id="NF033551">
    <property type="entry name" value="transpos_IS1182"/>
    <property type="match status" value="1"/>
</dbReference>
<evidence type="ECO:0000256" key="1">
    <source>
        <dbReference type="SAM" id="Coils"/>
    </source>
</evidence>
<evidence type="ECO:0000256" key="2">
    <source>
        <dbReference type="SAM" id="MobiDB-lite"/>
    </source>
</evidence>
<dbReference type="Pfam" id="PF13751">
    <property type="entry name" value="DDE_Tnp_1_6"/>
    <property type="match status" value="1"/>
</dbReference>
<reference evidence="5 6" key="1">
    <citation type="journal article" date="2006" name="Syst. Appl. Microbiol.">
        <title>Anoxybacillus amylolyticus sp. nov., a thermophilic amylase producing bacterium isolated from Mount Rittmann (Antarctica).</title>
        <authorList>
            <person name="Poli A."/>
            <person name="Esposito E."/>
            <person name="Lama L."/>
            <person name="Orlando P."/>
            <person name="Nicolaus G."/>
            <person name="de Appolonia F."/>
            <person name="Gambacorta A."/>
            <person name="Nicolaus B."/>
        </authorList>
    </citation>
    <scope>NUCLEOTIDE SEQUENCE [LARGE SCALE GENOMIC DNA]</scope>
    <source>
        <strain evidence="5 6">DSM 15939</strain>
    </source>
</reference>
<dbReference type="PATRIC" id="fig|294699.3.peg.231"/>
<evidence type="ECO:0000259" key="3">
    <source>
        <dbReference type="Pfam" id="PF05598"/>
    </source>
</evidence>
<dbReference type="RefSeq" id="WP_066322388.1">
    <property type="nucleotide sequence ID" value="NZ_CP015438.1"/>
</dbReference>
<dbReference type="Pfam" id="PF05598">
    <property type="entry name" value="DUF772"/>
    <property type="match status" value="1"/>
</dbReference>
<gene>
    <name evidence="5" type="ORF">GFC30_251</name>
</gene>
<dbReference type="InterPro" id="IPR025668">
    <property type="entry name" value="Tnp_DDE_dom"/>
</dbReference>
<dbReference type="Proteomes" id="UP000076865">
    <property type="component" value="Chromosome"/>
</dbReference>
<dbReference type="InterPro" id="IPR047629">
    <property type="entry name" value="IS1182_transpos"/>
</dbReference>
<dbReference type="AlphaFoldDB" id="A0A167TIH9"/>
<proteinExistence type="predicted"/>
<keyword evidence="1" id="KW-0175">Coiled coil</keyword>
<name>A0A167TIH9_9BACL</name>
<dbReference type="EMBL" id="CP015438">
    <property type="protein sequence ID" value="ANB60920.1"/>
    <property type="molecule type" value="Genomic_DNA"/>
</dbReference>
<evidence type="ECO:0000259" key="4">
    <source>
        <dbReference type="Pfam" id="PF13751"/>
    </source>
</evidence>
<accession>A0A167TIH9</accession>
<dbReference type="OrthoDB" id="2236403at2"/>
<feature type="region of interest" description="Disordered" evidence="2">
    <location>
        <begin position="476"/>
        <end position="496"/>
    </location>
</feature>
<dbReference type="PANTHER" id="PTHR33408:SF2">
    <property type="entry name" value="TRANSPOSASE DDE DOMAIN-CONTAINING PROTEIN"/>
    <property type="match status" value="1"/>
</dbReference>
<dbReference type="InterPro" id="IPR008490">
    <property type="entry name" value="Transposase_InsH_N"/>
</dbReference>
<evidence type="ECO:0000313" key="5">
    <source>
        <dbReference type="EMBL" id="ANB60920.1"/>
    </source>
</evidence>
<organism evidence="5 6">
    <name type="scientific">Anoxybacteroides amylolyticum</name>
    <dbReference type="NCBI Taxonomy" id="294699"/>
    <lineage>
        <taxon>Bacteria</taxon>
        <taxon>Bacillati</taxon>
        <taxon>Bacillota</taxon>
        <taxon>Bacilli</taxon>
        <taxon>Bacillales</taxon>
        <taxon>Anoxybacillaceae</taxon>
        <taxon>Anoxybacteroides</taxon>
    </lineage>
</organism>
<sequence>MAKFKPYSTEQGELIPTYLSEWVPENHLARLVSDIVDQLDLSAITKKYSDRGEEGYHPALLLKLWFYGYATGVFTSRKIRTALDENIPFRWLCGGDKPDFRTISDFRKNHLEQISGLFQQVLEIAMKLGYVSLGHVSIDGSKVRANASKHKAMSRECMKQELQRLESEIKEALKKAGVEEEQEGPVLLPESVNAEVKDRQARLDKIREALSELEARKPEAESDTPEKDQINFTDAESRIMDTKTQGVIQGYNPQIAVDADQHFIVGLQMSNSTSDQQQFEGVLASVAANTGRTPEKVSADAGYFSAANIGAAEAAGVDAYIAAVKEGKRAQNPYDKTNFRYDPETDTYVCPAGKLLELKATQHANNPKKETKWVYECQACCECPFQKDCAKGKSGKRTITRAESDPVREAMRTKVQSDAGKAVYRKRKAIVEPAWGEMKEVQGFRQFHLRGEQKVAGEFVLLALSYNIRKLHSAKNPKPATLYKREKSAQKQKNAA</sequence>
<keyword evidence="6" id="KW-1185">Reference proteome</keyword>
<dbReference type="PANTHER" id="PTHR33408">
    <property type="entry name" value="TRANSPOSASE"/>
    <property type="match status" value="1"/>
</dbReference>
<feature type="domain" description="Transposase InsH N-terminal" evidence="3">
    <location>
        <begin position="19"/>
        <end position="108"/>
    </location>
</feature>
<feature type="coiled-coil region" evidence="1">
    <location>
        <begin position="155"/>
        <end position="223"/>
    </location>
</feature>
<feature type="domain" description="Transposase DDE" evidence="4">
    <location>
        <begin position="349"/>
        <end position="472"/>
    </location>
</feature>
<evidence type="ECO:0000313" key="6">
    <source>
        <dbReference type="Proteomes" id="UP000076865"/>
    </source>
</evidence>
<dbReference type="KEGG" id="aamy:GFC30_251"/>
<protein>
    <submittedName>
        <fullName evidence="5">Transposase DDE domain protein</fullName>
    </submittedName>
</protein>